<accession>A0A4Q7P1T4</accession>
<dbReference type="PRINTS" id="PR01955">
    <property type="entry name" value="LANCFRANKIA"/>
</dbReference>
<evidence type="ECO:0000313" key="4">
    <source>
        <dbReference type="Proteomes" id="UP000292262"/>
    </source>
</evidence>
<dbReference type="PIRSF" id="PIRSF037228">
    <property type="entry name" value="Lant_mod_RumM"/>
    <property type="match status" value="1"/>
</dbReference>
<dbReference type="PRINTS" id="PR01950">
    <property type="entry name" value="LANCSUPER"/>
</dbReference>
<name>A0A4Q7P1T4_9FLAO</name>
<dbReference type="Proteomes" id="UP000292262">
    <property type="component" value="Unassembled WGS sequence"/>
</dbReference>
<gene>
    <name evidence="3" type="ORF">EV197_2404</name>
</gene>
<proteinExistence type="predicted"/>
<dbReference type="PANTHER" id="PTHR12736:SF7">
    <property type="entry name" value="LANC-LIKE PROTEIN 3"/>
    <property type="match status" value="1"/>
</dbReference>
<dbReference type="InterPro" id="IPR017146">
    <property type="entry name" value="Lanti_2_LanM"/>
</dbReference>
<dbReference type="Pfam" id="PF05147">
    <property type="entry name" value="LANC_like"/>
    <property type="match status" value="1"/>
</dbReference>
<protein>
    <submittedName>
        <fullName evidence="3">Type 2 lantibiotic biosynthesis protein LanM</fullName>
    </submittedName>
</protein>
<evidence type="ECO:0000259" key="2">
    <source>
        <dbReference type="Pfam" id="PF13575"/>
    </source>
</evidence>
<dbReference type="OrthoDB" id="9148343at2"/>
<dbReference type="GO" id="GO:0005975">
    <property type="term" value="P:carbohydrate metabolic process"/>
    <property type="evidence" value="ECO:0007669"/>
    <property type="project" value="InterPro"/>
</dbReference>
<dbReference type="NCBIfam" id="TIGR03897">
    <property type="entry name" value="lanti_2_LanM"/>
    <property type="match status" value="1"/>
</dbReference>
<keyword evidence="1" id="KW-0862">Zinc</keyword>
<comment type="caution">
    <text evidence="3">The sequence shown here is derived from an EMBL/GenBank/DDBJ whole genome shotgun (WGS) entry which is preliminary data.</text>
</comment>
<dbReference type="SUPFAM" id="SSF158745">
    <property type="entry name" value="LanC-like"/>
    <property type="match status" value="1"/>
</dbReference>
<evidence type="ECO:0000313" key="3">
    <source>
        <dbReference type="EMBL" id="RZS93823.1"/>
    </source>
</evidence>
<reference evidence="3 4" key="1">
    <citation type="submission" date="2019-02" db="EMBL/GenBank/DDBJ databases">
        <title>Genomic Encyclopedia of Type Strains, Phase IV (KMG-IV): sequencing the most valuable type-strain genomes for metagenomic binning, comparative biology and taxonomic classification.</title>
        <authorList>
            <person name="Goeker M."/>
        </authorList>
    </citation>
    <scope>NUCLEOTIDE SEQUENCE [LARGE SCALE GENOMIC DNA]</scope>
    <source>
        <strain evidence="3 4">DSM 17196</strain>
    </source>
</reference>
<dbReference type="SMART" id="SM01260">
    <property type="entry name" value="LANC_like"/>
    <property type="match status" value="1"/>
</dbReference>
<feature type="binding site" evidence="1">
    <location>
        <position position="859"/>
    </location>
    <ligand>
        <name>Zn(2+)</name>
        <dbReference type="ChEBI" id="CHEBI:29105"/>
    </ligand>
</feature>
<dbReference type="GO" id="GO:0046872">
    <property type="term" value="F:metal ion binding"/>
    <property type="evidence" value="ECO:0007669"/>
    <property type="project" value="UniProtKB-KW"/>
</dbReference>
<dbReference type="InterPro" id="IPR012341">
    <property type="entry name" value="6hp_glycosidase-like_sf"/>
</dbReference>
<organism evidence="3 4">
    <name type="scientific">Aquimarina brevivitae</name>
    <dbReference type="NCBI Taxonomy" id="323412"/>
    <lineage>
        <taxon>Bacteria</taxon>
        <taxon>Pseudomonadati</taxon>
        <taxon>Bacteroidota</taxon>
        <taxon>Flavobacteriia</taxon>
        <taxon>Flavobacteriales</taxon>
        <taxon>Flavobacteriaceae</taxon>
        <taxon>Aquimarina</taxon>
    </lineage>
</organism>
<dbReference type="InterPro" id="IPR007822">
    <property type="entry name" value="LANC-like"/>
</dbReference>
<dbReference type="InterPro" id="IPR025410">
    <property type="entry name" value="Lant_dehyd"/>
</dbReference>
<dbReference type="AlphaFoldDB" id="A0A4Q7P1T4"/>
<dbReference type="GO" id="GO:0031179">
    <property type="term" value="P:peptide modification"/>
    <property type="evidence" value="ECO:0007669"/>
    <property type="project" value="InterPro"/>
</dbReference>
<feature type="binding site" evidence="1">
    <location>
        <position position="906"/>
    </location>
    <ligand>
        <name>Zn(2+)</name>
        <dbReference type="ChEBI" id="CHEBI:29105"/>
    </ligand>
</feature>
<dbReference type="PANTHER" id="PTHR12736">
    <property type="entry name" value="LANC-LIKE PROTEIN"/>
    <property type="match status" value="1"/>
</dbReference>
<keyword evidence="1" id="KW-0479">Metal-binding</keyword>
<dbReference type="CDD" id="cd04792">
    <property type="entry name" value="LanM-like"/>
    <property type="match status" value="1"/>
</dbReference>
<dbReference type="Pfam" id="PF13575">
    <property type="entry name" value="DUF4135"/>
    <property type="match status" value="1"/>
</dbReference>
<sequence>MKCCLYTNFIHTPMEATLKPTPKPKQSYDYELAETLNATLVMPELWQPDVDQAKEELSAALYKNQLHINPKVFDDLIGWYTRIIARSTNTLLVQRYSSYFLTLYPLWRPKRSAPGNATPGATRHKLDAYMEWEQQQGIFSEQNPYPELMRLVHQFRTNWLAASIELLTRISAHANTIGEKLLAAPVQLRDLTSVTFGISDPHHNGRTAAILHFGAQKVVYKPRSLDGEYGWNVLVANLMDNGLPYSLYLPKILRYQDYGFMEFIATTSHTAQQPIEDCFEQYGAIMAIAHAFGTYDLHHENIIVGEHGPVVIDAEPLFRCVLSHSEQGENRLKLDKSISLEDIDSKESVMDIGILPHSMLSKLNEEEDAYEDYLVGALYPFALKPMKEFVPCGIGSDHLQMEEITIKASAFPNLPHLYDEPQLPVDHIDAIEEGFAKTHTFLVDKRAYLLNEKQLLAQLSGLHLRLLVRPTMHYALLYFRSISPQLLTSKKARAEKIASDLQLLGKMRLDSLDNITAHEIENLLDGDIPRFEVQSDGSQAYDTPLMFSPVQLAKERYERLNALDLQLQLVTIREKLIDRTKSVAETKHKSTVPQWQAQHAYDIIQSIVDATGYNQDDPFWTYTAYAPGYGSTMVHADREAFYDGALGTAVAIAEAGKLAANDAWLGLAKAILNPILNGEKPACIERGAGMARGLGGLIYAMLRIAEATQDQTILDKAVELAIEHSKYVLSIDVLDEVLHGKSGLLLALTAIYKRRPNPKIKSIMDTIANTLIKSAQHLEKGSCWKVLDGHSLPNMSHGTSGIAMALSRWYVISKDEKAKHLILEALRYDNSFWDTKEDGWIDARVADVENEQSSTWTWCNGRSGGLLARLAIYNALELPFKEDPFVKKALDAKPADIFTEAAPGLCCGSAGLVDTMITLHQICPSAHTEAYKDEAVALISLQSPRSHYCNLTAALFTGTAGLAFSLLRAAYPNKVNSILWFD</sequence>
<dbReference type="GO" id="GO:0005886">
    <property type="term" value="C:plasma membrane"/>
    <property type="evidence" value="ECO:0007669"/>
    <property type="project" value="TreeGrafter"/>
</dbReference>
<dbReference type="Gene3D" id="1.50.10.10">
    <property type="match status" value="1"/>
</dbReference>
<feature type="domain" description="Lantibiotic biosynthesis protein dehydration" evidence="2">
    <location>
        <begin position="145"/>
        <end position="533"/>
    </location>
</feature>
<dbReference type="EMBL" id="SGXE01000002">
    <property type="protein sequence ID" value="RZS93823.1"/>
    <property type="molecule type" value="Genomic_DNA"/>
</dbReference>
<evidence type="ECO:0000256" key="1">
    <source>
        <dbReference type="PIRSR" id="PIRSR607822-1"/>
    </source>
</evidence>
<keyword evidence="4" id="KW-1185">Reference proteome</keyword>